<dbReference type="PANTHER" id="PTHR33775">
    <property type="entry name" value="CARDIAC-ENRICHED FHL2-INTERACTING PROTEIN-RELATED"/>
    <property type="match status" value="1"/>
</dbReference>
<feature type="region of interest" description="Disordered" evidence="1">
    <location>
        <begin position="674"/>
        <end position="695"/>
    </location>
</feature>
<dbReference type="Pfam" id="PF15232">
    <property type="entry name" value="DUF4585"/>
    <property type="match status" value="1"/>
</dbReference>
<feature type="compositionally biased region" description="Basic and acidic residues" evidence="1">
    <location>
        <begin position="804"/>
        <end position="814"/>
    </location>
</feature>
<protein>
    <submittedName>
        <fullName evidence="3">Cardiac-enriched FHL2-interacting protein-like</fullName>
    </submittedName>
</protein>
<feature type="region of interest" description="Disordered" evidence="1">
    <location>
        <begin position="520"/>
        <end position="564"/>
    </location>
</feature>
<name>A0ABR0ZRM2_HUSHU</name>
<dbReference type="InterPro" id="IPR027838">
    <property type="entry name" value="DUF4585"/>
</dbReference>
<feature type="domain" description="DUF4585" evidence="2">
    <location>
        <begin position="1268"/>
        <end position="1339"/>
    </location>
</feature>
<feature type="compositionally biased region" description="Polar residues" evidence="1">
    <location>
        <begin position="520"/>
        <end position="530"/>
    </location>
</feature>
<feature type="region of interest" description="Disordered" evidence="1">
    <location>
        <begin position="938"/>
        <end position="1076"/>
    </location>
</feature>
<feature type="compositionally biased region" description="Basic and acidic residues" evidence="1">
    <location>
        <begin position="773"/>
        <end position="788"/>
    </location>
</feature>
<dbReference type="EMBL" id="JAHFZB010000007">
    <property type="protein sequence ID" value="KAK6487464.1"/>
    <property type="molecule type" value="Genomic_DNA"/>
</dbReference>
<feature type="region of interest" description="Disordered" evidence="1">
    <location>
        <begin position="257"/>
        <end position="279"/>
    </location>
</feature>
<feature type="compositionally biased region" description="Basic residues" evidence="1">
    <location>
        <begin position="1188"/>
        <end position="1200"/>
    </location>
</feature>
<evidence type="ECO:0000259" key="2">
    <source>
        <dbReference type="Pfam" id="PF15232"/>
    </source>
</evidence>
<proteinExistence type="predicted"/>
<keyword evidence="4" id="KW-1185">Reference proteome</keyword>
<dbReference type="InterPro" id="IPR052303">
    <property type="entry name" value="CEFIP"/>
</dbReference>
<accession>A0ABR0ZRM2</accession>
<feature type="compositionally biased region" description="Basic and acidic residues" evidence="1">
    <location>
        <begin position="1201"/>
        <end position="1216"/>
    </location>
</feature>
<comment type="caution">
    <text evidence="3">The sequence shown here is derived from an EMBL/GenBank/DDBJ whole genome shotgun (WGS) entry which is preliminary data.</text>
</comment>
<gene>
    <name evidence="3" type="ORF">HHUSO_G8651</name>
</gene>
<evidence type="ECO:0000313" key="4">
    <source>
        <dbReference type="Proteomes" id="UP001369086"/>
    </source>
</evidence>
<feature type="compositionally biased region" description="Basic residues" evidence="1">
    <location>
        <begin position="391"/>
        <end position="402"/>
    </location>
</feature>
<feature type="compositionally biased region" description="Basic and acidic residues" evidence="1">
    <location>
        <begin position="826"/>
        <end position="836"/>
    </location>
</feature>
<feature type="compositionally biased region" description="Basic and acidic residues" evidence="1">
    <location>
        <begin position="753"/>
        <end position="766"/>
    </location>
</feature>
<reference evidence="3 4" key="1">
    <citation type="submission" date="2021-05" db="EMBL/GenBank/DDBJ databases">
        <authorList>
            <person name="Zahm M."/>
            <person name="Klopp C."/>
            <person name="Cabau C."/>
            <person name="Kuhl H."/>
            <person name="Suciu R."/>
            <person name="Ciorpac M."/>
            <person name="Holostenco D."/>
            <person name="Gessner J."/>
            <person name="Wuertz S."/>
            <person name="Hohne C."/>
            <person name="Stock M."/>
            <person name="Gislard M."/>
            <person name="Lluch J."/>
            <person name="Milhes M."/>
            <person name="Lampietro C."/>
            <person name="Lopez Roques C."/>
            <person name="Donnadieu C."/>
            <person name="Du K."/>
            <person name="Schartl M."/>
            <person name="Guiguen Y."/>
        </authorList>
    </citation>
    <scope>NUCLEOTIDE SEQUENCE [LARGE SCALE GENOMIC DNA]</scope>
    <source>
        <strain evidence="3">Hh-F2</strain>
        <tissue evidence="3">Blood</tissue>
    </source>
</reference>
<feature type="compositionally biased region" description="Low complexity" evidence="1">
    <location>
        <begin position="1218"/>
        <end position="1232"/>
    </location>
</feature>
<feature type="region of interest" description="Disordered" evidence="1">
    <location>
        <begin position="377"/>
        <end position="402"/>
    </location>
</feature>
<evidence type="ECO:0000256" key="1">
    <source>
        <dbReference type="SAM" id="MobiDB-lite"/>
    </source>
</evidence>
<feature type="region of interest" description="Disordered" evidence="1">
    <location>
        <begin position="718"/>
        <end position="788"/>
    </location>
</feature>
<feature type="compositionally biased region" description="Polar residues" evidence="1">
    <location>
        <begin position="742"/>
        <end position="752"/>
    </location>
</feature>
<feature type="region of interest" description="Disordered" evidence="1">
    <location>
        <begin position="1149"/>
        <end position="1235"/>
    </location>
</feature>
<dbReference type="Proteomes" id="UP001369086">
    <property type="component" value="Unassembled WGS sequence"/>
</dbReference>
<sequence length="1434" mass="158803">MSFLDNRHMSHRGRMQKHYKYTDGFSDMSGIGSFMDDTDREVSNLTDRAFRSLCIGEEAIYNDSDFAVSPLERSFIDNVQNKNPDILKKSVKERHTVSIKSKEVEENSEVAVTFQQSVRHSSKEAENGIKNDIATHLSNGVIGASCRPKKNISKVSSLIKAFDIVENDCDSSINLDNKQCILAATKNDRMHKESDFASWDKSALLSIEKELSEFSVAYQQNYMSSKKSDEDDRKKKMYNLLPARNNLQSSDMIITHKSTVDPNNPPAIPTKNKTGKTSKGKRLSFRNCFLHSEYSPFRSWKDYNEFPFEKEDVEDLLPTNGIPKWYDSPVYKELTAAHRIRTPPNEDRKMLKHQKDDVCITGCASSSVLQKASMLEKRSESEMGSTCPPWRRNRNMIKNKHPLPRPCTVSPFSEKCSRKEDSNFSFTKSTPTLHKVHTVVDGQIPSFNISKLLTPVIHARQDTETSEILQSVLSPPIIDLTTSHENEFKAVAESKLRDSYKSMASSLLFNLKDNRKRVKSTYSPSTFRSHQIQDRSKQTSNQEVIPKNVPISSDPPANSSTQLQRTDITPSIASTLQTLNTQIADKREAAVCISDDYLTLSSPQTIKEAANSKGLSHVMQEGAIHKTRSVESESSINNGLYYCPRSSEVTLRKRPEYPSLKLYKKEDIVKEETKEIPALTKNPPQSSSPQENDNVEKHTAIQNISSFHKTQTTPCFPLQESSVKHSPGVSCKGSTDGRTKPSKQSYLSLEGRQQSDLDHNLNEELTLRNGNGNDEKSHKVKNTADETKKEIENIELQYYALSNHESERESEVESHPTPMRNQSTSPKEEHDLPSNGVEERSWVHCLIDDAMAYTPVSSSTASSPSSVKGNWFKVKDNTFRTSPVIKSVKAPLQKIFQEDVEVNGLSGSGSSPEKFEIAKAYYEEYDKDRVTEKIPLTGEAPVTSEGSVKGEVPVTSEGSVKGEVPVTSEGSVKGEAPVTSEGSVKGEAPVRSEGSVKGEVPVTSEGSVKGEAPVRSEGSVKGEAPVRSEGSVKGEAPVRSEGSVKGEAPVRSEGLVKDEVPVRSEGSVKGEAPVRSEGLVKDEVPVRSEGSVKDEVPLADEVECLIQLNSVRVEEGSQLIVNAKSEDIESCAASTVHIDEKVASAVCTEEEKHLKDVSERSDSISSVSENKPLGKPPTVPPKTEKGLRRAKKLTNRRKKAETKPKTESTSQIEKKPVRTVSSVPSSPTHMSPSPIPMNSTPVLQPVHLEPKAASPVPNIVTAPLIQSFPITQRKLLQDPESGQYFVVDMPVQVKTKTFFDPETGKYIQLSIRSAEGGLSHASSLEVLNPPYVLYPGFLPLPVTSLPLRSSSEMSAPAALMDDQGINELSEIWAQDAINQKYNEESHPYIEPVYDSHNQLTDGSMYSEEKEGSSHKNLDIIPMSELEDFAVESIL</sequence>
<feature type="compositionally biased region" description="Basic and acidic residues" evidence="1">
    <location>
        <begin position="1012"/>
        <end position="1076"/>
    </location>
</feature>
<feature type="region of interest" description="Disordered" evidence="1">
    <location>
        <begin position="803"/>
        <end position="836"/>
    </location>
</feature>
<organism evidence="3 4">
    <name type="scientific">Huso huso</name>
    <name type="common">Beluga</name>
    <name type="synonym">Acipenser huso</name>
    <dbReference type="NCBI Taxonomy" id="61971"/>
    <lineage>
        <taxon>Eukaryota</taxon>
        <taxon>Metazoa</taxon>
        <taxon>Chordata</taxon>
        <taxon>Craniata</taxon>
        <taxon>Vertebrata</taxon>
        <taxon>Euteleostomi</taxon>
        <taxon>Actinopterygii</taxon>
        <taxon>Chondrostei</taxon>
        <taxon>Acipenseriformes</taxon>
        <taxon>Acipenseridae</taxon>
        <taxon>Huso</taxon>
    </lineage>
</organism>
<feature type="compositionally biased region" description="Polar residues" evidence="1">
    <location>
        <begin position="682"/>
        <end position="692"/>
    </location>
</feature>
<feature type="compositionally biased region" description="Polar residues" evidence="1">
    <location>
        <begin position="555"/>
        <end position="564"/>
    </location>
</feature>
<dbReference type="PANTHER" id="PTHR33775:SF2">
    <property type="entry name" value="CARDIAC-ENRICHED FHL2-INTERACTING PROTEIN"/>
    <property type="match status" value="1"/>
</dbReference>
<feature type="compositionally biased region" description="Basic and acidic residues" evidence="1">
    <location>
        <begin position="1149"/>
        <end position="1162"/>
    </location>
</feature>
<evidence type="ECO:0000313" key="3">
    <source>
        <dbReference type="EMBL" id="KAK6487464.1"/>
    </source>
</evidence>